<dbReference type="Pfam" id="PF02922">
    <property type="entry name" value="CBM_48"/>
    <property type="match status" value="1"/>
</dbReference>
<dbReference type="InterPro" id="IPR013780">
    <property type="entry name" value="Glyco_hydro_b"/>
</dbReference>
<evidence type="ECO:0000256" key="5">
    <source>
        <dbReference type="ARBA" id="ARBA00011245"/>
    </source>
</evidence>
<dbReference type="InterPro" id="IPR014756">
    <property type="entry name" value="Ig_E-set"/>
</dbReference>
<dbReference type="Pfam" id="PF02806">
    <property type="entry name" value="Alpha-amylase_C"/>
    <property type="match status" value="1"/>
</dbReference>
<dbReference type="Gene3D" id="3.20.20.80">
    <property type="entry name" value="Glycosidases"/>
    <property type="match status" value="1"/>
</dbReference>
<comment type="catalytic activity">
    <reaction evidence="1 15">
        <text>Transfers a segment of a (1-&gt;4)-alpha-D-glucan chain to a primary hydroxy group in a similar glucan chain.</text>
        <dbReference type="EC" id="2.4.1.18"/>
    </reaction>
</comment>
<evidence type="ECO:0000256" key="14">
    <source>
        <dbReference type="ARBA" id="ARBA00049067"/>
    </source>
</evidence>
<dbReference type="GO" id="GO:0003844">
    <property type="term" value="F:1,4-alpha-glucan branching enzyme activity"/>
    <property type="evidence" value="ECO:0007669"/>
    <property type="project" value="UniProtKB-UniRule"/>
</dbReference>
<dbReference type="InterPro" id="IPR004193">
    <property type="entry name" value="Glyco_hydro_13_N"/>
</dbReference>
<evidence type="ECO:0000256" key="16">
    <source>
        <dbReference type="SAM" id="MobiDB-lite"/>
    </source>
</evidence>
<dbReference type="GO" id="GO:0004553">
    <property type="term" value="F:hydrolase activity, hydrolyzing O-glycosyl compounds"/>
    <property type="evidence" value="ECO:0007669"/>
    <property type="project" value="InterPro"/>
</dbReference>
<dbReference type="AlphaFoldDB" id="A0A2A9D2U1"/>
<feature type="active site" description="Proton donor" evidence="15">
    <location>
        <position position="952"/>
    </location>
</feature>
<dbReference type="RefSeq" id="WP_098469281.1">
    <property type="nucleotide sequence ID" value="NZ_PDJD01000001.1"/>
</dbReference>
<keyword evidence="8 15" id="KW-0808">Transferase</keyword>
<comment type="pathway">
    <text evidence="2 15">Glycan biosynthesis; glycogen biosynthesis.</text>
</comment>
<keyword evidence="6 15" id="KW-0321">Glycogen metabolism</keyword>
<evidence type="ECO:0000313" key="19">
    <source>
        <dbReference type="Proteomes" id="UP000224915"/>
    </source>
</evidence>
<dbReference type="SUPFAM" id="SSF51011">
    <property type="entry name" value="Glycosyl hydrolase domain"/>
    <property type="match status" value="1"/>
</dbReference>
<dbReference type="GO" id="GO:0005524">
    <property type="term" value="F:ATP binding"/>
    <property type="evidence" value="ECO:0007669"/>
    <property type="project" value="UniProtKB-KW"/>
</dbReference>
<dbReference type="GO" id="GO:0005829">
    <property type="term" value="C:cytosol"/>
    <property type="evidence" value="ECO:0007669"/>
    <property type="project" value="TreeGrafter"/>
</dbReference>
<dbReference type="Proteomes" id="UP000224915">
    <property type="component" value="Unassembled WGS sequence"/>
</dbReference>
<keyword evidence="9" id="KW-0547">Nucleotide-binding</keyword>
<keyword evidence="10" id="KW-0418">Kinase</keyword>
<dbReference type="NCBIfam" id="NF003811">
    <property type="entry name" value="PRK05402.1"/>
    <property type="match status" value="1"/>
</dbReference>
<dbReference type="InterPro" id="IPR013783">
    <property type="entry name" value="Ig-like_fold"/>
</dbReference>
<keyword evidence="7 15" id="KW-0328">Glycosyltransferase</keyword>
<evidence type="ECO:0000256" key="2">
    <source>
        <dbReference type="ARBA" id="ARBA00004964"/>
    </source>
</evidence>
<feature type="region of interest" description="Disordered" evidence="16">
    <location>
        <begin position="470"/>
        <end position="490"/>
    </location>
</feature>
<evidence type="ECO:0000259" key="17">
    <source>
        <dbReference type="SMART" id="SM00642"/>
    </source>
</evidence>
<dbReference type="FunFam" id="2.60.40.1180:FF:000002">
    <property type="entry name" value="1,4-alpha-glucan branching enzyme GlgB"/>
    <property type="match status" value="1"/>
</dbReference>
<dbReference type="NCBIfam" id="NF008967">
    <property type="entry name" value="PRK12313.1"/>
    <property type="match status" value="1"/>
</dbReference>
<dbReference type="SUPFAM" id="SSF56112">
    <property type="entry name" value="Protein kinase-like (PK-like)"/>
    <property type="match status" value="1"/>
</dbReference>
<dbReference type="GO" id="GO:0016301">
    <property type="term" value="F:kinase activity"/>
    <property type="evidence" value="ECO:0007669"/>
    <property type="project" value="UniProtKB-KW"/>
</dbReference>
<comment type="catalytic activity">
    <reaction evidence="14">
        <text>D-maltose + ATP = alpha-maltose 1-phosphate + ADP + H(+)</text>
        <dbReference type="Rhea" id="RHEA:31915"/>
        <dbReference type="ChEBI" id="CHEBI:15378"/>
        <dbReference type="ChEBI" id="CHEBI:17306"/>
        <dbReference type="ChEBI" id="CHEBI:30616"/>
        <dbReference type="ChEBI" id="CHEBI:63576"/>
        <dbReference type="ChEBI" id="CHEBI:456216"/>
        <dbReference type="EC" id="2.7.1.175"/>
    </reaction>
</comment>
<dbReference type="InterPro" id="IPR054169">
    <property type="entry name" value="GlgB_N"/>
</dbReference>
<gene>
    <name evidence="15" type="primary">glgB</name>
    <name evidence="18" type="ORF">ATL40_1869</name>
</gene>
<dbReference type="InterPro" id="IPR011009">
    <property type="entry name" value="Kinase-like_dom_sf"/>
</dbReference>
<dbReference type="PANTHER" id="PTHR43651">
    <property type="entry name" value="1,4-ALPHA-GLUCAN-BRANCHING ENZYME"/>
    <property type="match status" value="1"/>
</dbReference>
<dbReference type="FunFam" id="3.20.20.80:FF:000003">
    <property type="entry name" value="1,4-alpha-glucan branching enzyme GlgB"/>
    <property type="match status" value="1"/>
</dbReference>
<dbReference type="EC" id="2.4.1.18" evidence="15"/>
<dbReference type="NCBIfam" id="TIGR01515">
    <property type="entry name" value="branching_enzym"/>
    <property type="match status" value="1"/>
</dbReference>
<comment type="subunit">
    <text evidence="5 15">Monomer.</text>
</comment>
<feature type="compositionally biased region" description="Polar residues" evidence="16">
    <location>
        <begin position="478"/>
        <end position="488"/>
    </location>
</feature>
<dbReference type="InterPro" id="IPR040999">
    <property type="entry name" value="Mak_N_cap"/>
</dbReference>
<dbReference type="Gene3D" id="2.60.40.1180">
    <property type="entry name" value="Golgi alpha-mannosidase II"/>
    <property type="match status" value="1"/>
</dbReference>
<dbReference type="Pfam" id="PF22019">
    <property type="entry name" value="GlgB_N"/>
    <property type="match status" value="1"/>
</dbReference>
<comment type="function">
    <text evidence="15">Catalyzes the formation of the alpha-1,6-glucosidic linkages in glycogen by scission of a 1,4-alpha-linked oligosaccharide from growing alpha-1,4-glucan chains and the subsequent attachment of the oligosaccharide to the alpha-1,6 position.</text>
</comment>
<comment type="caution">
    <text evidence="18">The sequence shown here is derived from an EMBL/GenBank/DDBJ whole genome shotgun (WGS) entry which is preliminary data.</text>
</comment>
<proteinExistence type="inferred from homology"/>
<evidence type="ECO:0000256" key="8">
    <source>
        <dbReference type="ARBA" id="ARBA00022679"/>
    </source>
</evidence>
<evidence type="ECO:0000256" key="9">
    <source>
        <dbReference type="ARBA" id="ARBA00022741"/>
    </source>
</evidence>
<dbReference type="EMBL" id="PDJD01000001">
    <property type="protein sequence ID" value="PFG20272.1"/>
    <property type="molecule type" value="Genomic_DNA"/>
</dbReference>
<comment type="similarity">
    <text evidence="3">Belongs to the aminoglycoside phosphotransferase family.</text>
</comment>
<dbReference type="UniPathway" id="UPA00164"/>
<name>A0A2A9D2U1_9MICO</name>
<evidence type="ECO:0000313" key="18">
    <source>
        <dbReference type="EMBL" id="PFG20272.1"/>
    </source>
</evidence>
<evidence type="ECO:0000256" key="4">
    <source>
        <dbReference type="ARBA" id="ARBA00009000"/>
    </source>
</evidence>
<evidence type="ECO:0000256" key="6">
    <source>
        <dbReference type="ARBA" id="ARBA00022600"/>
    </source>
</evidence>
<dbReference type="Gene3D" id="3.90.1200.10">
    <property type="match status" value="1"/>
</dbReference>
<dbReference type="PANTHER" id="PTHR43651:SF3">
    <property type="entry name" value="1,4-ALPHA-GLUCAN-BRANCHING ENZYME"/>
    <property type="match status" value="1"/>
</dbReference>
<organism evidence="18 19">
    <name type="scientific">Serinibacter salmoneus</name>
    <dbReference type="NCBI Taxonomy" id="556530"/>
    <lineage>
        <taxon>Bacteria</taxon>
        <taxon>Bacillati</taxon>
        <taxon>Actinomycetota</taxon>
        <taxon>Actinomycetes</taxon>
        <taxon>Micrococcales</taxon>
        <taxon>Beutenbergiaceae</taxon>
        <taxon>Serinibacter</taxon>
    </lineage>
</organism>
<dbReference type="OrthoDB" id="9800174at2"/>
<evidence type="ECO:0000256" key="13">
    <source>
        <dbReference type="ARBA" id="ARBA00023277"/>
    </source>
</evidence>
<dbReference type="InterPro" id="IPR006047">
    <property type="entry name" value="GH13_cat_dom"/>
</dbReference>
<dbReference type="CDD" id="cd02855">
    <property type="entry name" value="E_set_GBE_prok_N"/>
    <property type="match status" value="1"/>
</dbReference>
<dbReference type="GO" id="GO:0043169">
    <property type="term" value="F:cation binding"/>
    <property type="evidence" value="ECO:0007669"/>
    <property type="project" value="InterPro"/>
</dbReference>
<protein>
    <recommendedName>
        <fullName evidence="15">1,4-alpha-glucan branching enzyme GlgB</fullName>
        <ecNumber evidence="15">2.4.1.18</ecNumber>
    </recommendedName>
    <alternativeName>
        <fullName evidence="15">1,4-alpha-D-glucan:1,4-alpha-D-glucan 6-glucosyl-transferase</fullName>
    </alternativeName>
    <alternativeName>
        <fullName evidence="15">Alpha-(1-&gt;4)-glucan branching enzyme</fullName>
    </alternativeName>
    <alternativeName>
        <fullName evidence="15">Glycogen branching enzyme</fullName>
        <shortName evidence="15">BE</shortName>
    </alternativeName>
</protein>
<evidence type="ECO:0000256" key="7">
    <source>
        <dbReference type="ARBA" id="ARBA00022676"/>
    </source>
</evidence>
<dbReference type="CDD" id="cd11322">
    <property type="entry name" value="AmyAc_Glg_BE"/>
    <property type="match status" value="1"/>
</dbReference>
<dbReference type="Pfam" id="PF18085">
    <property type="entry name" value="Mak_N_cap"/>
    <property type="match status" value="1"/>
</dbReference>
<dbReference type="SUPFAM" id="SSF51445">
    <property type="entry name" value="(Trans)glycosidases"/>
    <property type="match status" value="1"/>
</dbReference>
<dbReference type="SMART" id="SM00642">
    <property type="entry name" value="Aamy"/>
    <property type="match status" value="1"/>
</dbReference>
<evidence type="ECO:0000256" key="3">
    <source>
        <dbReference type="ARBA" id="ARBA00006219"/>
    </source>
</evidence>
<reference evidence="18 19" key="1">
    <citation type="submission" date="2017-10" db="EMBL/GenBank/DDBJ databases">
        <title>Sequencing the genomes of 1000 actinobacteria strains.</title>
        <authorList>
            <person name="Klenk H.-P."/>
        </authorList>
    </citation>
    <scope>NUCLEOTIDE SEQUENCE [LARGE SCALE GENOMIC DNA]</scope>
    <source>
        <strain evidence="18 19">DSM 21801</strain>
    </source>
</reference>
<dbReference type="Pfam" id="PF00128">
    <property type="entry name" value="Alpha-amylase"/>
    <property type="match status" value="1"/>
</dbReference>
<keyword evidence="11" id="KW-0067">ATP-binding</keyword>
<evidence type="ECO:0000256" key="11">
    <source>
        <dbReference type="ARBA" id="ARBA00022840"/>
    </source>
</evidence>
<dbReference type="GO" id="GO:0005978">
    <property type="term" value="P:glycogen biosynthetic process"/>
    <property type="evidence" value="ECO:0007669"/>
    <property type="project" value="UniProtKB-UniRule"/>
</dbReference>
<dbReference type="HAMAP" id="MF_00685">
    <property type="entry name" value="GlgB"/>
    <property type="match status" value="1"/>
</dbReference>
<evidence type="ECO:0000256" key="12">
    <source>
        <dbReference type="ARBA" id="ARBA00023056"/>
    </source>
</evidence>
<keyword evidence="12 15" id="KW-0320">Glycogen biosynthesis</keyword>
<sequence>MAILHPEARLSPSKLDVLARWMPRQRWFADKTGGEPSLRYLGGYRIDDPAGEVGVEVLIVADDAPLATGGSPVTYQVPLTYRGREDPALAHALLGVANHSVLGTRWIYDAPHDPVFAAGLLGVLIGTAAPQAGRVSETPEPRVVGHTLADRRDLVLAQHGVLRGEQSNTSMILQVTHAAGGEADPVMVKLFRVLAAGSNPDVEVAGALTALGSPVVPPVIGSIDGAWQEATSGAEVTGQLAFAQTFLPGVEDAWRVATRAAAAGEDFTAPARELGEATARLHTDLARALGRTAVTETEKERLLTSLRRRAQDAQSVLGDSPQVSDAVEHLIAELDALSHWPDLQRIHGDYHLGQVLRTAQGWVAIDFEGEPLRPLAERSLPDLALRDVAGMLRSFDYAGGSAELTGLDARAWVAAARQAFLAGYAPGEDHATALLLGALELDKALYEAVYEARNRPDWLEIPRAALRRLLTGTPDPESPTTDGDTMSASPRPRVVDHAVLGPVARGEYPLPHDVLGVHLDDDVATFRTRRPLAQSVTFLVADPAGGEPARLEAEHEVDGIWVAAAGWAGEGVPDYRVEVTYDGVASVVDEPYRFWPTVGEMDLYLIGEGRHERLWDALGSHVRTYPSAFGEVSGVSFAVWAPNASAVRVVTDSTGWDGSAAAMRSLGGSGVWELFLPGARAGHRYKYEIRHQDGSWHQKADPMARATETPPATASVVTDSDYTWNDDAWMTARAAIDQHNTAMSVYEVHLGSWKKGMSYRRAAEELVEYVTWLGFTHVEFMPLAEHPFGGSWGYQVTSYYAPSARFGNPDELRYLIDRLHQAGIGVILDWVPAHFPKDDFALARFDGTALYEHPDPRRGEQMDWGTYVFNFGRTEVRNFLVANASYWLQEFHVDGLRVDAVASMLYLDYSRKDGEWEPNMYGGRENLEAISLLQEANAVAYRSAPGVVMIAEESTSFPGVTRPTDHGGLGFGFKWNMGWMNDTLRYIAEDPVNRRYHHGELTFSLIYAFSEQFILPFSHDEVVHGKGSLLGKMPGDHRTKLAGVRGLLAYQWSHPGKQLLFMGQEFAQGAEWNEERGLDWWHLDDPGHRGVTDLVRRMNAIYAAEPALWGDDHSPAGFQWLDSNDGDRNALVYLRRFEDRVIVCVQSFAGATHEGYRIPLPSGGTWREVLNTDAEEYGGYGVGNLGAVQAQETPHYGQPYSADIRLPALGAVWLVPEEQA</sequence>
<keyword evidence="19" id="KW-1185">Reference proteome</keyword>
<evidence type="ECO:0000256" key="1">
    <source>
        <dbReference type="ARBA" id="ARBA00000826"/>
    </source>
</evidence>
<dbReference type="InterPro" id="IPR006048">
    <property type="entry name" value="A-amylase/branching_C"/>
</dbReference>
<evidence type="ECO:0000256" key="10">
    <source>
        <dbReference type="ARBA" id="ARBA00022777"/>
    </source>
</evidence>
<feature type="domain" description="Glycosyl hydrolase family 13 catalytic" evidence="17">
    <location>
        <begin position="747"/>
        <end position="1096"/>
    </location>
</feature>
<feature type="active site" description="Nucleophile" evidence="15">
    <location>
        <position position="899"/>
    </location>
</feature>
<evidence type="ECO:0000256" key="15">
    <source>
        <dbReference type="HAMAP-Rule" id="MF_00685"/>
    </source>
</evidence>
<dbReference type="SUPFAM" id="SSF81296">
    <property type="entry name" value="E set domains"/>
    <property type="match status" value="1"/>
</dbReference>
<dbReference type="InterPro" id="IPR017853">
    <property type="entry name" value="GH"/>
</dbReference>
<keyword evidence="13 15" id="KW-0119">Carbohydrate metabolism</keyword>
<accession>A0A2A9D2U1</accession>
<dbReference type="Gene3D" id="2.60.40.10">
    <property type="entry name" value="Immunoglobulins"/>
    <property type="match status" value="2"/>
</dbReference>
<dbReference type="InterPro" id="IPR044143">
    <property type="entry name" value="GlgB_N_E_set_prok"/>
</dbReference>
<comment type="similarity">
    <text evidence="4 15">Belongs to the glycosyl hydrolase 13 family. GlgB subfamily.</text>
</comment>
<dbReference type="InterPro" id="IPR006407">
    <property type="entry name" value="GlgB"/>
</dbReference>